<comment type="similarity">
    <text evidence="2 7">Belongs to the cytochrome P450 family.</text>
</comment>
<reference evidence="9" key="1">
    <citation type="journal article" date="2015" name="BMC Genomics">
        <title>Genomic and transcriptomic analysis of the endophytic fungus Pestalotiopsis fici reveals its lifestyle and high potential for synthesis of natural products.</title>
        <authorList>
            <person name="Wang X."/>
            <person name="Zhang X."/>
            <person name="Liu L."/>
            <person name="Xiang M."/>
            <person name="Wang W."/>
            <person name="Sun X."/>
            <person name="Che Y."/>
            <person name="Guo L."/>
            <person name="Liu G."/>
            <person name="Guo L."/>
            <person name="Wang C."/>
            <person name="Yin W.B."/>
            <person name="Stadler M."/>
            <person name="Zhang X."/>
            <person name="Liu X."/>
        </authorList>
    </citation>
    <scope>NUCLEOTIDE SEQUENCE [LARGE SCALE GENOMIC DNA]</scope>
    <source>
        <strain evidence="9">W106-1 / CGMCC3.15140</strain>
    </source>
</reference>
<keyword evidence="6 7" id="KW-0349">Heme</keyword>
<evidence type="ECO:0000313" key="9">
    <source>
        <dbReference type="Proteomes" id="UP000030651"/>
    </source>
</evidence>
<organism evidence="8 9">
    <name type="scientific">Pestalotiopsis fici (strain W106-1 / CGMCC3.15140)</name>
    <dbReference type="NCBI Taxonomy" id="1229662"/>
    <lineage>
        <taxon>Eukaryota</taxon>
        <taxon>Fungi</taxon>
        <taxon>Dikarya</taxon>
        <taxon>Ascomycota</taxon>
        <taxon>Pezizomycotina</taxon>
        <taxon>Sordariomycetes</taxon>
        <taxon>Xylariomycetidae</taxon>
        <taxon>Amphisphaeriales</taxon>
        <taxon>Sporocadaceae</taxon>
        <taxon>Pestalotiopsis</taxon>
    </lineage>
</organism>
<comment type="cofactor">
    <cofactor evidence="1 6">
        <name>heme</name>
        <dbReference type="ChEBI" id="CHEBI:30413"/>
    </cofactor>
</comment>
<dbReference type="PRINTS" id="PR00465">
    <property type="entry name" value="EP450IV"/>
</dbReference>
<dbReference type="Gene3D" id="1.10.630.10">
    <property type="entry name" value="Cytochrome P450"/>
    <property type="match status" value="1"/>
</dbReference>
<protein>
    <submittedName>
        <fullName evidence="8">Uncharacterized protein</fullName>
    </submittedName>
</protein>
<dbReference type="STRING" id="1229662.W3WWF2"/>
<dbReference type="OMA" id="KFITRMK"/>
<dbReference type="InParanoid" id="W3WWF2"/>
<name>W3WWF2_PESFW</name>
<keyword evidence="3 6" id="KW-0479">Metal-binding</keyword>
<dbReference type="GO" id="GO:0004497">
    <property type="term" value="F:monooxygenase activity"/>
    <property type="evidence" value="ECO:0007669"/>
    <property type="project" value="UniProtKB-KW"/>
</dbReference>
<dbReference type="InterPro" id="IPR001128">
    <property type="entry name" value="Cyt_P450"/>
</dbReference>
<dbReference type="EMBL" id="KI912115">
    <property type="protein sequence ID" value="ETS78134.1"/>
    <property type="molecule type" value="Genomic_DNA"/>
</dbReference>
<dbReference type="PANTHER" id="PTHR47582:SF1">
    <property type="entry name" value="P450, PUTATIVE (EUROFUNG)-RELATED"/>
    <property type="match status" value="1"/>
</dbReference>
<dbReference type="GO" id="GO:0016705">
    <property type="term" value="F:oxidoreductase activity, acting on paired donors, with incorporation or reduction of molecular oxygen"/>
    <property type="evidence" value="ECO:0007669"/>
    <property type="project" value="InterPro"/>
</dbReference>
<dbReference type="eggNOG" id="KOG0684">
    <property type="taxonomic scope" value="Eukaryota"/>
</dbReference>
<dbReference type="InterPro" id="IPR002403">
    <property type="entry name" value="Cyt_P450_E_grp-IV"/>
</dbReference>
<dbReference type="CDD" id="cd11040">
    <property type="entry name" value="CYP7_CYP8-like"/>
    <property type="match status" value="1"/>
</dbReference>
<keyword evidence="4 6" id="KW-0408">Iron</keyword>
<gene>
    <name evidence="8" type="ORF">PFICI_10196</name>
</gene>
<dbReference type="RefSeq" id="XP_007836968.1">
    <property type="nucleotide sequence ID" value="XM_007838777.1"/>
</dbReference>
<dbReference type="GO" id="GO:0020037">
    <property type="term" value="F:heme binding"/>
    <property type="evidence" value="ECO:0007669"/>
    <property type="project" value="InterPro"/>
</dbReference>
<dbReference type="GO" id="GO:0005506">
    <property type="term" value="F:iron ion binding"/>
    <property type="evidence" value="ECO:0007669"/>
    <property type="project" value="InterPro"/>
</dbReference>
<dbReference type="Proteomes" id="UP000030651">
    <property type="component" value="Unassembled WGS sequence"/>
</dbReference>
<dbReference type="OrthoDB" id="1470350at2759"/>
<evidence type="ECO:0000256" key="2">
    <source>
        <dbReference type="ARBA" id="ARBA00010617"/>
    </source>
</evidence>
<dbReference type="PANTHER" id="PTHR47582">
    <property type="entry name" value="P450, PUTATIVE (EUROFUNG)-RELATED"/>
    <property type="match status" value="1"/>
</dbReference>
<evidence type="ECO:0000256" key="4">
    <source>
        <dbReference type="ARBA" id="ARBA00023004"/>
    </source>
</evidence>
<dbReference type="AlphaFoldDB" id="W3WWF2"/>
<evidence type="ECO:0000313" key="8">
    <source>
        <dbReference type="EMBL" id="ETS78134.1"/>
    </source>
</evidence>
<dbReference type="PROSITE" id="PS00086">
    <property type="entry name" value="CYTOCHROME_P450"/>
    <property type="match status" value="1"/>
</dbReference>
<keyword evidence="5 7" id="KW-0503">Monooxygenase</keyword>
<dbReference type="GeneID" id="19275209"/>
<sequence>MQYTAVSEVSTLVSTAFSTKWNMSQLLPYCVAIVALFFLKLSLSSQHRSTNPAEPGQIQPRPWYIGHMTGMISRHTHYFNDLSKTHGVDIAILPMPLGKIYAIWDIHLIQSALRSSAMSFDAIMMQHARGLLGLNERCLEVARTGMLRDLMRLTTSLLSGRSLATISVDFLNHAAPVLNELGARPTYCISDFYDWVQTIATLATTDTLYGELNPFRKDEGLLVDVWLFEAGLRRLAMNIFPAVTARRPSHARDRLVRAITPLFDETISDQSLLPTLTLKRVEVIRSHGITDPEQVARIELALLHGATVNTVPTLFWTLTHVLACPELVRDIRREARTYIQPGAEIVVPFSVLSDSSPLLMSVFRETTRLVNSAMSTRFAMKDALIADEHGREYLIRSGSTVMMPATAHLSTDVWGSDAAEFKSTRFYGWDSRDKPEIKKRRAAYMPFGGGKHLCPGRNLAQYEILGMVLAMVMAFDVEDAHSPNKPVQIPQLDPARMGQGVGKPTFSKPGNRLAAKLSVRTGWENARWRFTV</sequence>
<proteinExistence type="inferred from homology"/>
<evidence type="ECO:0000256" key="1">
    <source>
        <dbReference type="ARBA" id="ARBA00001971"/>
    </source>
</evidence>
<evidence type="ECO:0000256" key="7">
    <source>
        <dbReference type="RuleBase" id="RU000461"/>
    </source>
</evidence>
<evidence type="ECO:0000256" key="5">
    <source>
        <dbReference type="ARBA" id="ARBA00023033"/>
    </source>
</evidence>
<keyword evidence="9" id="KW-1185">Reference proteome</keyword>
<keyword evidence="7" id="KW-0560">Oxidoreductase</keyword>
<dbReference type="KEGG" id="pfy:PFICI_10196"/>
<dbReference type="InterPro" id="IPR036396">
    <property type="entry name" value="Cyt_P450_sf"/>
</dbReference>
<feature type="binding site" description="axial binding residue" evidence="6">
    <location>
        <position position="454"/>
    </location>
    <ligand>
        <name>heme</name>
        <dbReference type="ChEBI" id="CHEBI:30413"/>
    </ligand>
    <ligandPart>
        <name>Fe</name>
        <dbReference type="ChEBI" id="CHEBI:18248"/>
    </ligandPart>
</feature>
<dbReference type="Pfam" id="PF00067">
    <property type="entry name" value="p450"/>
    <property type="match status" value="1"/>
</dbReference>
<dbReference type="HOGENOM" id="CLU_018012_4_2_1"/>
<dbReference type="SUPFAM" id="SSF48264">
    <property type="entry name" value="Cytochrome P450"/>
    <property type="match status" value="1"/>
</dbReference>
<dbReference type="InterPro" id="IPR053007">
    <property type="entry name" value="CYP450_monoxygenase_sec-met"/>
</dbReference>
<evidence type="ECO:0000256" key="6">
    <source>
        <dbReference type="PIRSR" id="PIRSR602403-1"/>
    </source>
</evidence>
<dbReference type="InterPro" id="IPR017972">
    <property type="entry name" value="Cyt_P450_CS"/>
</dbReference>
<evidence type="ECO:0000256" key="3">
    <source>
        <dbReference type="ARBA" id="ARBA00022723"/>
    </source>
</evidence>
<accession>W3WWF2</accession>